<protein>
    <recommendedName>
        <fullName evidence="3">Molybdopterin oxidoreductase domain-containing protein</fullName>
    </recommendedName>
</protein>
<feature type="non-terminal residue" evidence="4">
    <location>
        <position position="258"/>
    </location>
</feature>
<keyword evidence="2" id="KW-0479">Metal-binding</keyword>
<feature type="non-terminal residue" evidence="4">
    <location>
        <position position="1"/>
    </location>
</feature>
<evidence type="ECO:0000256" key="2">
    <source>
        <dbReference type="ARBA" id="ARBA00023014"/>
    </source>
</evidence>
<accession>X1VIM4</accession>
<dbReference type="GO" id="GO:0051536">
    <property type="term" value="F:iron-sulfur cluster binding"/>
    <property type="evidence" value="ECO:0007669"/>
    <property type="project" value="UniProtKB-KW"/>
</dbReference>
<gene>
    <name evidence="4" type="ORF">S12H4_43385</name>
</gene>
<dbReference type="InterPro" id="IPR050612">
    <property type="entry name" value="Prok_Mopterin_Oxidored"/>
</dbReference>
<evidence type="ECO:0000259" key="3">
    <source>
        <dbReference type="Pfam" id="PF00384"/>
    </source>
</evidence>
<dbReference type="Gene3D" id="3.40.228.10">
    <property type="entry name" value="Dimethylsulfoxide Reductase, domain 2"/>
    <property type="match status" value="1"/>
</dbReference>
<feature type="domain" description="Molybdopterin oxidoreductase" evidence="3">
    <location>
        <begin position="46"/>
        <end position="196"/>
    </location>
</feature>
<dbReference type="GO" id="GO:0016491">
    <property type="term" value="F:oxidoreductase activity"/>
    <property type="evidence" value="ECO:0007669"/>
    <property type="project" value="InterPro"/>
</dbReference>
<dbReference type="InterPro" id="IPR006656">
    <property type="entry name" value="Mopterin_OxRdtase"/>
</dbReference>
<dbReference type="SUPFAM" id="SSF53706">
    <property type="entry name" value="Formate dehydrogenase/DMSO reductase, domains 1-3"/>
    <property type="match status" value="1"/>
</dbReference>
<evidence type="ECO:0000313" key="4">
    <source>
        <dbReference type="EMBL" id="GAJ07475.1"/>
    </source>
</evidence>
<keyword evidence="1" id="KW-0408">Iron</keyword>
<dbReference type="PANTHER" id="PTHR43742:SF6">
    <property type="entry name" value="OXIDOREDUCTASE YYAE-RELATED"/>
    <property type="match status" value="1"/>
</dbReference>
<name>X1VIM4_9ZZZZ</name>
<dbReference type="AlphaFoldDB" id="X1VIM4"/>
<comment type="caution">
    <text evidence="4">The sequence shown here is derived from an EMBL/GenBank/DDBJ whole genome shotgun (WGS) entry which is preliminary data.</text>
</comment>
<dbReference type="Pfam" id="PF00384">
    <property type="entry name" value="Molybdopterin"/>
    <property type="match status" value="1"/>
</dbReference>
<keyword evidence="2" id="KW-0411">Iron-sulfur</keyword>
<dbReference type="EMBL" id="BARW01026622">
    <property type="protein sequence ID" value="GAJ07475.1"/>
    <property type="molecule type" value="Genomic_DNA"/>
</dbReference>
<organism evidence="4">
    <name type="scientific">marine sediment metagenome</name>
    <dbReference type="NCBI Taxonomy" id="412755"/>
    <lineage>
        <taxon>unclassified sequences</taxon>
        <taxon>metagenomes</taxon>
        <taxon>ecological metagenomes</taxon>
    </lineage>
</organism>
<dbReference type="Gene3D" id="3.40.50.740">
    <property type="match status" value="1"/>
</dbReference>
<evidence type="ECO:0000256" key="1">
    <source>
        <dbReference type="ARBA" id="ARBA00023004"/>
    </source>
</evidence>
<reference evidence="4" key="1">
    <citation type="journal article" date="2014" name="Front. Microbiol.">
        <title>High frequency of phylogenetically diverse reductive dehalogenase-homologous genes in deep subseafloor sedimentary metagenomes.</title>
        <authorList>
            <person name="Kawai M."/>
            <person name="Futagami T."/>
            <person name="Toyoda A."/>
            <person name="Takaki Y."/>
            <person name="Nishi S."/>
            <person name="Hori S."/>
            <person name="Arai W."/>
            <person name="Tsubouchi T."/>
            <person name="Morono Y."/>
            <person name="Uchiyama I."/>
            <person name="Ito T."/>
            <person name="Fujiyama A."/>
            <person name="Inagaki F."/>
            <person name="Takami H."/>
        </authorList>
    </citation>
    <scope>NUCLEOTIDE SEQUENCE</scope>
    <source>
        <strain evidence="4">Expedition CK06-06</strain>
    </source>
</reference>
<proteinExistence type="predicted"/>
<sequence length="258" mass="29806">LDFLKSHVDGYERIIDDLKKMEEKELLEKTGIDKNELEEFVDILIKNRHHTIFNIGFGIQKERYGGRIIQTVALIQIFLGNIGKPGTGIIYTQSGFNKHLEKPIFKFVTKSQSNKKSEKISLIKLGSELISRKIRVVFIYNFNPMTSLPNLNILKKALKDQDLFVILHELFLTETAKYADLVIPAKFDVETNDIFVPYCFPSLSINQGGPCPYPDCLSNYEFFKLLSQKLQLKKNEKHDISEAEFFSRCLDLLPRNVR</sequence>
<dbReference type="Gene3D" id="3.30.2070.10">
    <property type="entry name" value="Formate dehydrogenase/DMSO reductase"/>
    <property type="match status" value="1"/>
</dbReference>
<dbReference type="PANTHER" id="PTHR43742">
    <property type="entry name" value="TRIMETHYLAMINE-N-OXIDE REDUCTASE"/>
    <property type="match status" value="1"/>
</dbReference>